<protein>
    <submittedName>
        <fullName evidence="2">Hypothetical_protein</fullName>
    </submittedName>
</protein>
<proteinExistence type="predicted"/>
<reference evidence="2 3" key="2">
    <citation type="submission" date="2024-07" db="EMBL/GenBank/DDBJ databases">
        <authorList>
            <person name="Akdeniz Z."/>
        </authorList>
    </citation>
    <scope>NUCLEOTIDE SEQUENCE [LARGE SCALE GENOMIC DNA]</scope>
</reference>
<name>A0AA86PKL6_9EUKA</name>
<dbReference type="AlphaFoldDB" id="A0AA86PKL6"/>
<reference evidence="1" key="1">
    <citation type="submission" date="2023-06" db="EMBL/GenBank/DDBJ databases">
        <authorList>
            <person name="Kurt Z."/>
        </authorList>
    </citation>
    <scope>NUCLEOTIDE SEQUENCE</scope>
</reference>
<dbReference type="EMBL" id="CAXDID020000158">
    <property type="protein sequence ID" value="CAL6043907.1"/>
    <property type="molecule type" value="Genomic_DNA"/>
</dbReference>
<comment type="caution">
    <text evidence="1">The sequence shown here is derived from an EMBL/GenBank/DDBJ whole genome shotgun (WGS) entry which is preliminary data.</text>
</comment>
<organism evidence="1">
    <name type="scientific">Hexamita inflata</name>
    <dbReference type="NCBI Taxonomy" id="28002"/>
    <lineage>
        <taxon>Eukaryota</taxon>
        <taxon>Metamonada</taxon>
        <taxon>Diplomonadida</taxon>
        <taxon>Hexamitidae</taxon>
        <taxon>Hexamitinae</taxon>
        <taxon>Hexamita</taxon>
    </lineage>
</organism>
<dbReference type="EMBL" id="CATOUU010000657">
    <property type="protein sequence ID" value="CAI9938913.1"/>
    <property type="molecule type" value="Genomic_DNA"/>
</dbReference>
<keyword evidence="3" id="KW-1185">Reference proteome</keyword>
<accession>A0AA86PKL6</accession>
<evidence type="ECO:0000313" key="3">
    <source>
        <dbReference type="Proteomes" id="UP001642409"/>
    </source>
</evidence>
<evidence type="ECO:0000313" key="2">
    <source>
        <dbReference type="EMBL" id="CAL6043907.1"/>
    </source>
</evidence>
<sequence length="331" mass="38615">MTQIYDIKHDNFGFVIEQNQQNTIYECDIIQKLQSNQIKWKIIDFIPYKKIYPRSVELSNIMGRYQQGRIFSGKYLCSIPEMILLKEDNKTYYLHQALAKFDEILINLQVDTDETITLTKQEENKDDTEAQKKAKINLKSILYEEALKIKALLLTEQDGSLKAQVLGFQICDLQYLKDRLDETTKVFSFMQNENRLNLISHELLRLVQDKTASTKQKLVFIEQMVMKGYYTTSAEEETVIAEIRAKLLQLDVINDSCIPTNLTSLEAQYFCDKSTEKHTVLDSGDAIILMMEGYKQKSQNNYIVEAFEDLDTYCQLILVTYNKIQADFEQM</sequence>
<evidence type="ECO:0000313" key="1">
    <source>
        <dbReference type="EMBL" id="CAI9938913.1"/>
    </source>
</evidence>
<gene>
    <name evidence="1" type="ORF">HINF_LOCUS26558</name>
    <name evidence="2" type="ORF">HINF_LOCUS40303</name>
</gene>
<dbReference type="Proteomes" id="UP001642409">
    <property type="component" value="Unassembled WGS sequence"/>
</dbReference>